<dbReference type="PANTHER" id="PTHR10621:SF0">
    <property type="entry name" value="UV EXCISION REPAIR PROTEIN RAD23"/>
    <property type="match status" value="1"/>
</dbReference>
<dbReference type="Pfam" id="PF00627">
    <property type="entry name" value="UBA"/>
    <property type="match status" value="2"/>
</dbReference>
<feature type="domain" description="Ubiquitin-like" evidence="8">
    <location>
        <begin position="1"/>
        <end position="78"/>
    </location>
</feature>
<feature type="region of interest" description="Disordered" evidence="6">
    <location>
        <begin position="77"/>
        <end position="167"/>
    </location>
</feature>
<feature type="compositionally biased region" description="Pro residues" evidence="6">
    <location>
        <begin position="271"/>
        <end position="301"/>
    </location>
</feature>
<dbReference type="SMART" id="SM00213">
    <property type="entry name" value="UBQ"/>
    <property type="match status" value="1"/>
</dbReference>
<dbReference type="FunFam" id="1.10.10.540:FF:000001">
    <property type="entry name" value="UV excision repair protein RAD23 B"/>
    <property type="match status" value="1"/>
</dbReference>
<dbReference type="InterPro" id="IPR015940">
    <property type="entry name" value="UBA"/>
</dbReference>
<dbReference type="Gene3D" id="1.10.10.540">
    <property type="entry name" value="XPC-binding domain"/>
    <property type="match status" value="1"/>
</dbReference>
<dbReference type="InterPro" id="IPR009060">
    <property type="entry name" value="UBA-like_sf"/>
</dbReference>
<proteinExistence type="inferred from homology"/>
<keyword evidence="2 5" id="KW-0227">DNA damage</keyword>
<dbReference type="PANTHER" id="PTHR10621">
    <property type="entry name" value="UV EXCISION REPAIR PROTEIN RAD23"/>
    <property type="match status" value="1"/>
</dbReference>
<feature type="compositionally biased region" description="Polar residues" evidence="6">
    <location>
        <begin position="148"/>
        <end position="167"/>
    </location>
</feature>
<protein>
    <recommendedName>
        <fullName evidence="5">UV excision repair protein RAD23</fullName>
    </recommendedName>
</protein>
<reference evidence="9" key="1">
    <citation type="journal article" date="2023" name="Mol. Biol. Evol.">
        <title>Third-Generation Sequencing Reveals the Adaptive Role of the Epigenome in Three Deep-Sea Polychaetes.</title>
        <authorList>
            <person name="Perez M."/>
            <person name="Aroh O."/>
            <person name="Sun Y."/>
            <person name="Lan Y."/>
            <person name="Juniper S.K."/>
            <person name="Young C.R."/>
            <person name="Angers B."/>
            <person name="Qian P.Y."/>
        </authorList>
    </citation>
    <scope>NUCLEOTIDE SEQUENCE</scope>
    <source>
        <strain evidence="9">R07B-5</strain>
    </source>
</reference>
<evidence type="ECO:0000256" key="2">
    <source>
        <dbReference type="ARBA" id="ARBA00022763"/>
    </source>
</evidence>
<evidence type="ECO:0000256" key="4">
    <source>
        <dbReference type="ARBA" id="ARBA00023242"/>
    </source>
</evidence>
<dbReference type="FunFam" id="1.10.8.10:FF:000003">
    <property type="entry name" value="UV excision repair protein RAD23 homolog"/>
    <property type="match status" value="1"/>
</dbReference>
<dbReference type="Gene3D" id="1.10.8.10">
    <property type="entry name" value="DNA helicase RuvA subunit, C-terminal domain"/>
    <property type="match status" value="2"/>
</dbReference>
<dbReference type="GO" id="GO:0005654">
    <property type="term" value="C:nucleoplasm"/>
    <property type="evidence" value="ECO:0007669"/>
    <property type="project" value="TreeGrafter"/>
</dbReference>
<dbReference type="Gene3D" id="3.10.20.90">
    <property type="entry name" value="Phosphatidylinositol 3-kinase Catalytic Subunit, Chain A, domain 1"/>
    <property type="match status" value="1"/>
</dbReference>
<organism evidence="9 10">
    <name type="scientific">Ridgeia piscesae</name>
    <name type="common">Tubeworm</name>
    <dbReference type="NCBI Taxonomy" id="27915"/>
    <lineage>
        <taxon>Eukaryota</taxon>
        <taxon>Metazoa</taxon>
        <taxon>Spiralia</taxon>
        <taxon>Lophotrochozoa</taxon>
        <taxon>Annelida</taxon>
        <taxon>Polychaeta</taxon>
        <taxon>Sedentaria</taxon>
        <taxon>Canalipalpata</taxon>
        <taxon>Sabellida</taxon>
        <taxon>Siboglinidae</taxon>
        <taxon>Ridgeia</taxon>
    </lineage>
</organism>
<dbReference type="SUPFAM" id="SSF101238">
    <property type="entry name" value="XPC-binding domain"/>
    <property type="match status" value="1"/>
</dbReference>
<evidence type="ECO:0000256" key="5">
    <source>
        <dbReference type="RuleBase" id="RU367049"/>
    </source>
</evidence>
<dbReference type="SUPFAM" id="SSF54236">
    <property type="entry name" value="Ubiquitin-like"/>
    <property type="match status" value="1"/>
</dbReference>
<dbReference type="AlphaFoldDB" id="A0AAD9UJU5"/>
<evidence type="ECO:0000313" key="9">
    <source>
        <dbReference type="EMBL" id="KAK2191890.1"/>
    </source>
</evidence>
<dbReference type="FunFam" id="1.10.8.10:FF:000002">
    <property type="entry name" value="UV excision repair protein RAD23 homolog"/>
    <property type="match status" value="1"/>
</dbReference>
<dbReference type="InterPro" id="IPR000626">
    <property type="entry name" value="Ubiquitin-like_dom"/>
</dbReference>
<dbReference type="PROSITE" id="PS50053">
    <property type="entry name" value="UBIQUITIN_2"/>
    <property type="match status" value="1"/>
</dbReference>
<dbReference type="SMART" id="SM00727">
    <property type="entry name" value="STI1"/>
    <property type="match status" value="1"/>
</dbReference>
<dbReference type="InterPro" id="IPR029071">
    <property type="entry name" value="Ubiquitin-like_domsf"/>
</dbReference>
<comment type="subcellular location">
    <subcellularLocation>
        <location evidence="5">Nucleus</location>
    </subcellularLocation>
    <subcellularLocation>
        <location evidence="5">Cytoplasm</location>
    </subcellularLocation>
</comment>
<evidence type="ECO:0000259" key="8">
    <source>
        <dbReference type="PROSITE" id="PS50053"/>
    </source>
</evidence>
<dbReference type="GO" id="GO:0003684">
    <property type="term" value="F:damaged DNA binding"/>
    <property type="evidence" value="ECO:0007669"/>
    <property type="project" value="UniProtKB-UniRule"/>
</dbReference>
<keyword evidence="4 5" id="KW-0539">Nucleus</keyword>
<evidence type="ECO:0000259" key="7">
    <source>
        <dbReference type="PROSITE" id="PS50030"/>
    </source>
</evidence>
<keyword evidence="3 5" id="KW-0234">DNA repair</keyword>
<dbReference type="InterPro" id="IPR015360">
    <property type="entry name" value="XPC-bd"/>
</dbReference>
<name>A0AAD9UJU5_RIDPI</name>
<comment type="caution">
    <text evidence="9">The sequence shown here is derived from an EMBL/GenBank/DDBJ whole genome shotgun (WGS) entry which is preliminary data.</text>
</comment>
<evidence type="ECO:0000256" key="3">
    <source>
        <dbReference type="ARBA" id="ARBA00023204"/>
    </source>
</evidence>
<sequence>MQITLKTLQQQTFKIDVSADDLVKQLKEKIEASRGSDFPAKDQKLIYAGKILDDEKLVADYKIEEKNFVVIMVTKTKTQPKAPETKPAVEVTRPGSGDSSGDTSTPPTVPPSASGVQTPVSAPAEKPKEPSPGRDVEMKENVSEAGVTDTNSSSAPLGSTASGSDMSVTAAESTLVTGETYDKTVSEMMSMGFDREQVVRALRASFNNPDRAVEYLLGGIPDEPVAPPPPVGAPPVGAPPAGAPPAGAPPAGAPPAGAPLVVDLAGSTPPVSMPPASTPAIPTPAVPATPAEGNPPTPGSPTAPGGQEGTEDPLMFLRSQPQFQQMRQLIQQNPNLLQTFLQQIRLSNPRLLQVITENQERFVQMLNEPEGGGSGGGVGGVAQGGPAGARGSPGVESGYIQVTPEEKQAIDRLKALGFSEGLCIQAYFACEKNEDLAANFLLSQDFDDEDQPPPS</sequence>
<dbReference type="GO" id="GO:0043161">
    <property type="term" value="P:proteasome-mediated ubiquitin-dependent protein catabolic process"/>
    <property type="evidence" value="ECO:0007669"/>
    <property type="project" value="UniProtKB-UniRule"/>
</dbReference>
<dbReference type="GO" id="GO:0043130">
    <property type="term" value="F:ubiquitin binding"/>
    <property type="evidence" value="ECO:0007669"/>
    <property type="project" value="UniProtKB-UniRule"/>
</dbReference>
<dbReference type="GO" id="GO:0006289">
    <property type="term" value="P:nucleotide-excision repair"/>
    <property type="evidence" value="ECO:0007669"/>
    <property type="project" value="UniProtKB-UniRule"/>
</dbReference>
<comment type="function">
    <text evidence="5">Multiubiquitin chain receptor involved in modulation of proteasomal degradation. Involved in nucleotide excision repair.</text>
</comment>
<dbReference type="InterPro" id="IPR006636">
    <property type="entry name" value="STI1_HS-bd"/>
</dbReference>
<keyword evidence="10" id="KW-1185">Reference proteome</keyword>
<feature type="domain" description="UBA" evidence="7">
    <location>
        <begin position="403"/>
        <end position="444"/>
    </location>
</feature>
<dbReference type="GO" id="GO:0005829">
    <property type="term" value="C:cytosol"/>
    <property type="evidence" value="ECO:0007669"/>
    <property type="project" value="TreeGrafter"/>
</dbReference>
<dbReference type="NCBIfam" id="TIGR00601">
    <property type="entry name" value="rad23"/>
    <property type="match status" value="1"/>
</dbReference>
<gene>
    <name evidence="9" type="ORF">NP493_43g03001</name>
</gene>
<evidence type="ECO:0000313" key="10">
    <source>
        <dbReference type="Proteomes" id="UP001209878"/>
    </source>
</evidence>
<feature type="domain" description="UBA" evidence="7">
    <location>
        <begin position="179"/>
        <end position="219"/>
    </location>
</feature>
<dbReference type="Pfam" id="PF00240">
    <property type="entry name" value="ubiquitin"/>
    <property type="match status" value="1"/>
</dbReference>
<dbReference type="PROSITE" id="PS50030">
    <property type="entry name" value="UBA"/>
    <property type="match status" value="2"/>
</dbReference>
<dbReference type="Proteomes" id="UP001209878">
    <property type="component" value="Unassembled WGS sequence"/>
</dbReference>
<dbReference type="GO" id="GO:0070628">
    <property type="term" value="F:proteasome binding"/>
    <property type="evidence" value="ECO:0007669"/>
    <property type="project" value="TreeGrafter"/>
</dbReference>
<feature type="compositionally biased region" description="Pro residues" evidence="6">
    <location>
        <begin position="226"/>
        <end position="257"/>
    </location>
</feature>
<dbReference type="CDD" id="cd01805">
    <property type="entry name" value="Ubl_Rad23"/>
    <property type="match status" value="1"/>
</dbReference>
<feature type="region of interest" description="Disordered" evidence="6">
    <location>
        <begin position="226"/>
        <end position="313"/>
    </location>
</feature>
<dbReference type="CDD" id="cd14280">
    <property type="entry name" value="UBA1_Rad23_like"/>
    <property type="match status" value="1"/>
</dbReference>
<accession>A0AAD9UJU5</accession>
<comment type="similarity">
    <text evidence="5">Belongs to the RAD23 family.</text>
</comment>
<dbReference type="Pfam" id="PF09280">
    <property type="entry name" value="XPC-binding"/>
    <property type="match status" value="1"/>
</dbReference>
<dbReference type="CDD" id="cd14380">
    <property type="entry name" value="UBA2_Rad23"/>
    <property type="match status" value="1"/>
</dbReference>
<feature type="compositionally biased region" description="Basic and acidic residues" evidence="6">
    <location>
        <begin position="125"/>
        <end position="142"/>
    </location>
</feature>
<dbReference type="InterPro" id="IPR036353">
    <property type="entry name" value="XPC-bd_sf"/>
</dbReference>
<evidence type="ECO:0000256" key="6">
    <source>
        <dbReference type="SAM" id="MobiDB-lite"/>
    </source>
</evidence>
<dbReference type="PRINTS" id="PR01839">
    <property type="entry name" value="RAD23PROTEIN"/>
</dbReference>
<dbReference type="EMBL" id="JAODUO010000043">
    <property type="protein sequence ID" value="KAK2191890.1"/>
    <property type="molecule type" value="Genomic_DNA"/>
</dbReference>
<dbReference type="InterPro" id="IPR004806">
    <property type="entry name" value="Rad23"/>
</dbReference>
<keyword evidence="5" id="KW-0963">Cytoplasm</keyword>
<evidence type="ECO:0000256" key="1">
    <source>
        <dbReference type="ARBA" id="ARBA00022737"/>
    </source>
</evidence>
<dbReference type="GO" id="GO:0031593">
    <property type="term" value="F:polyubiquitin modification-dependent protein binding"/>
    <property type="evidence" value="ECO:0007669"/>
    <property type="project" value="UniProtKB-UniRule"/>
</dbReference>
<dbReference type="SMART" id="SM00165">
    <property type="entry name" value="UBA"/>
    <property type="match status" value="2"/>
</dbReference>
<dbReference type="FunFam" id="3.10.20.90:FF:000254">
    <property type="entry name" value="UV excision repair protein Rad23"/>
    <property type="match status" value="1"/>
</dbReference>
<feature type="compositionally biased region" description="Low complexity" evidence="6">
    <location>
        <begin position="94"/>
        <end position="116"/>
    </location>
</feature>
<dbReference type="SUPFAM" id="SSF46934">
    <property type="entry name" value="UBA-like"/>
    <property type="match status" value="2"/>
</dbReference>
<keyword evidence="1" id="KW-0677">Repeat</keyword>